<evidence type="ECO:0000256" key="2">
    <source>
        <dbReference type="ARBA" id="ARBA00012180"/>
    </source>
</evidence>
<dbReference type="SUPFAM" id="SSF56672">
    <property type="entry name" value="DNA/RNA polymerases"/>
    <property type="match status" value="1"/>
</dbReference>
<keyword evidence="5" id="KW-1185">Reference proteome</keyword>
<dbReference type="Gene3D" id="3.10.10.10">
    <property type="entry name" value="HIV Type 1 Reverse Transcriptase, subunit A, domain 1"/>
    <property type="match status" value="1"/>
</dbReference>
<comment type="similarity">
    <text evidence="1">Belongs to the beta type-B retroviral polymerase family. HERV class-II K(HML-2) pol subfamily.</text>
</comment>
<feature type="non-terminal residue" evidence="4">
    <location>
        <position position="1"/>
    </location>
</feature>
<dbReference type="PANTHER" id="PTHR33064">
    <property type="entry name" value="POL PROTEIN"/>
    <property type="match status" value="1"/>
</dbReference>
<dbReference type="EC" id="3.1.26.4" evidence="2"/>
<dbReference type="Gene3D" id="3.30.70.270">
    <property type="match status" value="2"/>
</dbReference>
<protein>
    <recommendedName>
        <fullName evidence="2">ribonuclease H</fullName>
        <ecNumber evidence="2">3.1.26.4</ecNumber>
    </recommendedName>
</protein>
<dbReference type="Pfam" id="PF00078">
    <property type="entry name" value="RVT_1"/>
    <property type="match status" value="1"/>
</dbReference>
<sequence length="232" mass="26975">WYSVIDLKDAFWACPLDKDSRDLFAFEQEDPEMGRKQQLRWTVLPQEFTESPNLFGQTLEKLLQGWEIPENIKLLQYVDDLLVAGREEEETRSATIQLLNFLGENGLKVSRSNLQFVEQEVNYLGHWLSKGKKKLDPDRVSGMLALRAPQSKKEVRQLLGLLGYCRSWIEAYSEKVKFLYEKLTLDNNSKWSPEDDERLEEIKRMLIEAPVSNLPDVDKPFDLFVSTSNQTA</sequence>
<gene>
    <name evidence="4" type="ORF">N307_12049</name>
</gene>
<feature type="domain" description="Reverse transcriptase" evidence="3">
    <location>
        <begin position="1"/>
        <end position="128"/>
    </location>
</feature>
<dbReference type="InterPro" id="IPR051320">
    <property type="entry name" value="Viral_Replic_Matur_Polypro"/>
</dbReference>
<dbReference type="InterPro" id="IPR000477">
    <property type="entry name" value="RT_dom"/>
</dbReference>
<name>A0A093IHR2_DRYPU</name>
<dbReference type="PANTHER" id="PTHR33064:SF37">
    <property type="entry name" value="RIBONUCLEASE H"/>
    <property type="match status" value="1"/>
</dbReference>
<dbReference type="InterPro" id="IPR043502">
    <property type="entry name" value="DNA/RNA_pol_sf"/>
</dbReference>
<dbReference type="Proteomes" id="UP000053875">
    <property type="component" value="Unassembled WGS sequence"/>
</dbReference>
<dbReference type="STRING" id="118200.A0A093IHR2"/>
<evidence type="ECO:0000313" key="4">
    <source>
        <dbReference type="EMBL" id="KFV66256.1"/>
    </source>
</evidence>
<dbReference type="InterPro" id="IPR043128">
    <property type="entry name" value="Rev_trsase/Diguanyl_cyclase"/>
</dbReference>
<evidence type="ECO:0000259" key="3">
    <source>
        <dbReference type="PROSITE" id="PS50878"/>
    </source>
</evidence>
<accession>A0A093IHR2</accession>
<evidence type="ECO:0000313" key="5">
    <source>
        <dbReference type="Proteomes" id="UP000053875"/>
    </source>
</evidence>
<proteinExistence type="inferred from homology"/>
<reference evidence="4 5" key="1">
    <citation type="submission" date="2014-04" db="EMBL/GenBank/DDBJ databases">
        <title>Genome evolution of avian class.</title>
        <authorList>
            <person name="Zhang G."/>
            <person name="Li C."/>
        </authorList>
    </citation>
    <scope>NUCLEOTIDE SEQUENCE [LARGE SCALE GENOMIC DNA]</scope>
    <source>
        <strain evidence="4">BGI_N307</strain>
    </source>
</reference>
<dbReference type="GO" id="GO:0004523">
    <property type="term" value="F:RNA-DNA hybrid ribonuclease activity"/>
    <property type="evidence" value="ECO:0007669"/>
    <property type="project" value="UniProtKB-EC"/>
</dbReference>
<organism evidence="4 5">
    <name type="scientific">Dryobates pubescens</name>
    <name type="common">Downy woodpecker</name>
    <name type="synonym">Picoides pubescens</name>
    <dbReference type="NCBI Taxonomy" id="118200"/>
    <lineage>
        <taxon>Eukaryota</taxon>
        <taxon>Metazoa</taxon>
        <taxon>Chordata</taxon>
        <taxon>Craniata</taxon>
        <taxon>Vertebrata</taxon>
        <taxon>Euteleostomi</taxon>
        <taxon>Archelosauria</taxon>
        <taxon>Archosauria</taxon>
        <taxon>Dinosauria</taxon>
        <taxon>Saurischia</taxon>
        <taxon>Theropoda</taxon>
        <taxon>Coelurosauria</taxon>
        <taxon>Aves</taxon>
        <taxon>Neognathae</taxon>
        <taxon>Neoaves</taxon>
        <taxon>Telluraves</taxon>
        <taxon>Coraciimorphae</taxon>
        <taxon>Piciformes</taxon>
        <taxon>Picidae</taxon>
        <taxon>Dryobates</taxon>
    </lineage>
</organism>
<evidence type="ECO:0000256" key="1">
    <source>
        <dbReference type="ARBA" id="ARBA00010879"/>
    </source>
</evidence>
<dbReference type="EMBL" id="KL215729">
    <property type="protein sequence ID" value="KFV66256.1"/>
    <property type="molecule type" value="Genomic_DNA"/>
</dbReference>
<dbReference type="PROSITE" id="PS50878">
    <property type="entry name" value="RT_POL"/>
    <property type="match status" value="1"/>
</dbReference>
<feature type="non-terminal residue" evidence="4">
    <location>
        <position position="232"/>
    </location>
</feature>
<dbReference type="AlphaFoldDB" id="A0A093IHR2"/>